<reference evidence="2" key="1">
    <citation type="submission" date="2020-09" db="EMBL/GenBank/DDBJ databases">
        <title>Pelagicoccus enzymogenes sp. nov. with an EPS production, isolated from marine sediment.</title>
        <authorList>
            <person name="Feng X."/>
        </authorList>
    </citation>
    <scope>NUCLEOTIDE SEQUENCE</scope>
    <source>
        <strain evidence="2">NFK12</strain>
    </source>
</reference>
<protein>
    <submittedName>
        <fullName evidence="2">DUF2490 domain-containing protein</fullName>
    </submittedName>
</protein>
<organism evidence="2 3">
    <name type="scientific">Pelagicoccus enzymogenes</name>
    <dbReference type="NCBI Taxonomy" id="2773457"/>
    <lineage>
        <taxon>Bacteria</taxon>
        <taxon>Pseudomonadati</taxon>
        <taxon>Verrucomicrobiota</taxon>
        <taxon>Opitutia</taxon>
        <taxon>Puniceicoccales</taxon>
        <taxon>Pelagicoccaceae</taxon>
        <taxon>Pelagicoccus</taxon>
    </lineage>
</organism>
<feature type="signal peptide" evidence="1">
    <location>
        <begin position="1"/>
        <end position="20"/>
    </location>
</feature>
<dbReference type="Pfam" id="PF10677">
    <property type="entry name" value="DUF2490"/>
    <property type="match status" value="1"/>
</dbReference>
<sequence length="218" mass="25311">MRNALILLTTVCLLPLAAYSDDGLDLWLTVNGPAQEIWENTKTKTQVAVRFPEFDELSYFFVSQKFTTKLNEKWSLGTHPVFETAKKGDEWSNTYRLDLELNPSKFRLGQNGPTISMRNRWELRWKEGKGSDIFHRIRHSTKATWKIDQGPFTAFSIGDEVFFEEDKGKITRNRFYPVMLDSKLGKHKINYYLLYQSDRAGTSDNWNGRYIAGSSLSF</sequence>
<comment type="caution">
    <text evidence="2">The sequence shown here is derived from an EMBL/GenBank/DDBJ whole genome shotgun (WGS) entry which is preliminary data.</text>
</comment>
<dbReference type="Proteomes" id="UP000622317">
    <property type="component" value="Unassembled WGS sequence"/>
</dbReference>
<gene>
    <name evidence="2" type="ORF">IEN85_14555</name>
</gene>
<dbReference type="AlphaFoldDB" id="A0A927IIF8"/>
<keyword evidence="1" id="KW-0732">Signal</keyword>
<feature type="chain" id="PRO_5036747513" evidence="1">
    <location>
        <begin position="21"/>
        <end position="218"/>
    </location>
</feature>
<evidence type="ECO:0000313" key="3">
    <source>
        <dbReference type="Proteomes" id="UP000622317"/>
    </source>
</evidence>
<evidence type="ECO:0000256" key="1">
    <source>
        <dbReference type="SAM" id="SignalP"/>
    </source>
</evidence>
<accession>A0A927IIF8</accession>
<proteinExistence type="predicted"/>
<dbReference type="RefSeq" id="WP_191617813.1">
    <property type="nucleotide sequence ID" value="NZ_JACYFG010000036.1"/>
</dbReference>
<evidence type="ECO:0000313" key="2">
    <source>
        <dbReference type="EMBL" id="MBD5780718.1"/>
    </source>
</evidence>
<dbReference type="InterPro" id="IPR019619">
    <property type="entry name" value="DUF2490"/>
</dbReference>
<keyword evidence="3" id="KW-1185">Reference proteome</keyword>
<dbReference type="EMBL" id="JACYFG010000036">
    <property type="protein sequence ID" value="MBD5780718.1"/>
    <property type="molecule type" value="Genomic_DNA"/>
</dbReference>
<name>A0A927IIF8_9BACT</name>